<gene>
    <name evidence="15" type="ORF">PV09_06789</name>
</gene>
<dbReference type="VEuPathDB" id="FungiDB:PV09_06789"/>
<dbReference type="InterPro" id="IPR014001">
    <property type="entry name" value="Helicase_ATP-bd"/>
</dbReference>
<dbReference type="Pfam" id="PF07717">
    <property type="entry name" value="OB_NTP_bind"/>
    <property type="match status" value="1"/>
</dbReference>
<reference evidence="15 16" key="1">
    <citation type="submission" date="2015-01" db="EMBL/GenBank/DDBJ databases">
        <title>The Genome Sequence of Ochroconis gallopava CBS43764.</title>
        <authorList>
            <consortium name="The Broad Institute Genomics Platform"/>
            <person name="Cuomo C."/>
            <person name="de Hoog S."/>
            <person name="Gorbushina A."/>
            <person name="Stielow B."/>
            <person name="Teixiera M."/>
            <person name="Abouelleil A."/>
            <person name="Chapman S.B."/>
            <person name="Priest M."/>
            <person name="Young S.K."/>
            <person name="Wortman J."/>
            <person name="Nusbaum C."/>
            <person name="Birren B."/>
        </authorList>
    </citation>
    <scope>NUCLEOTIDE SEQUENCE [LARGE SCALE GENOMIC DNA]</scope>
    <source>
        <strain evidence="15 16">CBS 43764</strain>
    </source>
</reference>
<dbReference type="HOGENOM" id="CLU_001832_2_3_1"/>
<dbReference type="InterPro" id="IPR011709">
    <property type="entry name" value="DEAD-box_helicase_OB_fold"/>
</dbReference>
<dbReference type="GeneID" id="27314762"/>
<dbReference type="GO" id="GO:0005524">
    <property type="term" value="F:ATP binding"/>
    <property type="evidence" value="ECO:0007669"/>
    <property type="project" value="UniProtKB-KW"/>
</dbReference>
<dbReference type="Pfam" id="PF00575">
    <property type="entry name" value="S1"/>
    <property type="match status" value="1"/>
</dbReference>
<dbReference type="GO" id="GO:0005684">
    <property type="term" value="C:U2-type spliceosomal complex"/>
    <property type="evidence" value="ECO:0007669"/>
    <property type="project" value="UniProtKB-ARBA"/>
</dbReference>
<organism evidence="15 16">
    <name type="scientific">Verruconis gallopava</name>
    <dbReference type="NCBI Taxonomy" id="253628"/>
    <lineage>
        <taxon>Eukaryota</taxon>
        <taxon>Fungi</taxon>
        <taxon>Dikarya</taxon>
        <taxon>Ascomycota</taxon>
        <taxon>Pezizomycotina</taxon>
        <taxon>Dothideomycetes</taxon>
        <taxon>Pleosporomycetidae</taxon>
        <taxon>Venturiales</taxon>
        <taxon>Sympoventuriaceae</taxon>
        <taxon>Verruconis</taxon>
    </lineage>
</organism>
<dbReference type="InterPro" id="IPR003029">
    <property type="entry name" value="S1_domain"/>
</dbReference>
<feature type="compositionally biased region" description="Basic and acidic residues" evidence="11">
    <location>
        <begin position="194"/>
        <end position="210"/>
    </location>
</feature>
<keyword evidence="6 15" id="KW-0347">Helicase</keyword>
<dbReference type="SUPFAM" id="SSF50249">
    <property type="entry name" value="Nucleic acid-binding proteins"/>
    <property type="match status" value="1"/>
</dbReference>
<evidence type="ECO:0000313" key="16">
    <source>
        <dbReference type="Proteomes" id="UP000053259"/>
    </source>
</evidence>
<evidence type="ECO:0000256" key="7">
    <source>
        <dbReference type="ARBA" id="ARBA00022840"/>
    </source>
</evidence>
<evidence type="ECO:0000256" key="5">
    <source>
        <dbReference type="ARBA" id="ARBA00022801"/>
    </source>
</evidence>
<dbReference type="AlphaFoldDB" id="A0A0D1YMC9"/>
<dbReference type="FunCoup" id="A0A0D1YMC9">
    <property type="interactions" value="716"/>
</dbReference>
<dbReference type="Pfam" id="PF04408">
    <property type="entry name" value="WHD_HA2"/>
    <property type="match status" value="1"/>
</dbReference>
<evidence type="ECO:0000256" key="8">
    <source>
        <dbReference type="ARBA" id="ARBA00023187"/>
    </source>
</evidence>
<dbReference type="GO" id="GO:0003724">
    <property type="term" value="F:RNA helicase activity"/>
    <property type="evidence" value="ECO:0007669"/>
    <property type="project" value="UniProtKB-EC"/>
</dbReference>
<dbReference type="FunFam" id="1.20.120.1080:FF:000001">
    <property type="entry name" value="Pre-mRNA-splicing factor ATP-dependent RNA helicase"/>
    <property type="match status" value="1"/>
</dbReference>
<dbReference type="PROSITE" id="PS51194">
    <property type="entry name" value="HELICASE_CTER"/>
    <property type="match status" value="1"/>
</dbReference>
<comment type="subcellular location">
    <subcellularLocation>
        <location evidence="1">Nucleus</location>
    </subcellularLocation>
</comment>
<evidence type="ECO:0000256" key="2">
    <source>
        <dbReference type="ARBA" id="ARBA00012552"/>
    </source>
</evidence>
<keyword evidence="5" id="KW-0378">Hydrolase</keyword>
<dbReference type="InterPro" id="IPR027417">
    <property type="entry name" value="P-loop_NTPase"/>
</dbReference>
<dbReference type="InterPro" id="IPR002464">
    <property type="entry name" value="DNA/RNA_helicase_DEAH_CS"/>
</dbReference>
<dbReference type="PROSITE" id="PS51192">
    <property type="entry name" value="HELICASE_ATP_BIND_1"/>
    <property type="match status" value="1"/>
</dbReference>
<dbReference type="GO" id="GO:0000390">
    <property type="term" value="P:spliceosomal complex disassembly"/>
    <property type="evidence" value="ECO:0007669"/>
    <property type="project" value="TreeGrafter"/>
</dbReference>
<dbReference type="PROSITE" id="PS00690">
    <property type="entry name" value="DEAH_ATP_HELICASE"/>
    <property type="match status" value="1"/>
</dbReference>
<feature type="region of interest" description="Disordered" evidence="11">
    <location>
        <begin position="314"/>
        <end position="370"/>
    </location>
</feature>
<dbReference type="GO" id="GO:0003723">
    <property type="term" value="F:RNA binding"/>
    <property type="evidence" value="ECO:0007669"/>
    <property type="project" value="TreeGrafter"/>
</dbReference>
<keyword evidence="3" id="KW-0507">mRNA processing</keyword>
<sequence length="1210" mass="135878">MDDLENLEFLSLVAKVTSELQNHLGLGDNTLAEFIIDQHVKANSSEDFRKALDEFGAEFPPSLVESIDRLVKTLHPKYKNVRAESSTESKIETKRSATIFKGLAIPDQEMTVTKTEDEGDALDDTFAALEGLAGKASRKRSASPDDRGRGKYLKRSKHESRSSSRSRSVSPYKDKTKLRRNGGTHDYVFDDDEFRQPRRDRNGHAHSKDVRRSRRRRDSSDEEALRRTPTPELDDTPELFKVYTGRVTGIKDYGAFVNLQGVRGKVDGLVHVSQFIDGRVNHPSDIVSPGQEVKVKVIKSENGKFSLSMKEVDQRTGRDLRPEKRFGTGANMQGLGRKSTNDDEDFTSMVDPGVPVVEDGYDPRKHERRKRLTTPERWEIKQLIASGAISRDQYPDIDEYDNHNMNASGEIEEEEDVDIEVREEEPPFLAGQTKQSLELSPIRVVKAPDGSLNRAAIHQAELTKERRELKDQEARDRAAQAASGEEIQASWQDPLAERKLASELRQARANAAKEPPPEWKRISQGQERELGKRTNMSIAEQRRSLPVYKFRSQLIKAVQDHQILIVVGETGSGKTTQLTQYLAEAGFANNGIIGCTQPRRVAAMSVAQRVAEEVGCKLGSTVGYTIRFEDHTSAETKIKYMTDGILQREILLDPMLSRYSAIMLDEAHERTIATDVLFGLLKKTLKRRPDMKLIVTSATLDADKFSEYFYGCPIFSIPGRTFPVEILYSREPESDYLDAALTTVMQIHIAEPPGDILLFLTGKEEIDTACEILTERMRALGKTVPNLIVLPIYGALPSETATKIFDPAPPGERKVVIATNIAETSITIDGIYYVVDPGFVKQNAYDAKLGMDRLQVTPISQAQAKQRAGRAGRTGPGKCFRLYTESAFNSEMTPTTIPEIQRQNLANTILMLKAMGINDLLHFDFMDPPPTNTMLTALEELYQLGALDEEGLLTRLGRQMADFPMDPALAKSLIASAKMDCSEELLTIVSMISGPANIWHRPKDKQEQADKKKAKFHDQHGDHLTYLNLYNAWKRSGYSKPFCIENFVQPRNMQRVRDVRDQLAQIFQRHKLPIISCGRNTIKVRQALCSGFFRNAARKSPEGNYTTLVEGTPVYLHPSSALFGKPAEYVIYHSLVETTKEYMHMVTVIEPKWLVEAAPTFFKVASAEGGMSKRKKAERIQPLHNKFAGEDDWRLSAQRRAGRGGGGTWG</sequence>
<dbReference type="GO" id="GO:0071013">
    <property type="term" value="C:catalytic step 2 spliceosome"/>
    <property type="evidence" value="ECO:0007669"/>
    <property type="project" value="TreeGrafter"/>
</dbReference>
<dbReference type="CDD" id="cd18791">
    <property type="entry name" value="SF2_C_RHA"/>
    <property type="match status" value="1"/>
</dbReference>
<dbReference type="RefSeq" id="XP_016211821.1">
    <property type="nucleotide sequence ID" value="XM_016360482.1"/>
</dbReference>
<dbReference type="PANTHER" id="PTHR18934">
    <property type="entry name" value="ATP-DEPENDENT RNA HELICASE"/>
    <property type="match status" value="1"/>
</dbReference>
<evidence type="ECO:0000256" key="4">
    <source>
        <dbReference type="ARBA" id="ARBA00022741"/>
    </source>
</evidence>
<dbReference type="PROSITE" id="PS50126">
    <property type="entry name" value="S1"/>
    <property type="match status" value="1"/>
</dbReference>
<evidence type="ECO:0000256" key="3">
    <source>
        <dbReference type="ARBA" id="ARBA00022664"/>
    </source>
</evidence>
<evidence type="ECO:0000259" key="12">
    <source>
        <dbReference type="PROSITE" id="PS50126"/>
    </source>
</evidence>
<dbReference type="Gene3D" id="3.40.50.300">
    <property type="entry name" value="P-loop containing nucleotide triphosphate hydrolases"/>
    <property type="match status" value="2"/>
</dbReference>
<comment type="catalytic activity">
    <reaction evidence="10">
        <text>ATP + H2O = ADP + phosphate + H(+)</text>
        <dbReference type="Rhea" id="RHEA:13065"/>
        <dbReference type="ChEBI" id="CHEBI:15377"/>
        <dbReference type="ChEBI" id="CHEBI:15378"/>
        <dbReference type="ChEBI" id="CHEBI:30616"/>
        <dbReference type="ChEBI" id="CHEBI:43474"/>
        <dbReference type="ChEBI" id="CHEBI:456216"/>
        <dbReference type="EC" id="3.6.4.13"/>
    </reaction>
</comment>
<dbReference type="EMBL" id="KN847552">
    <property type="protein sequence ID" value="KIW01952.1"/>
    <property type="molecule type" value="Genomic_DNA"/>
</dbReference>
<feature type="domain" description="S1 motif" evidence="12">
    <location>
        <begin position="240"/>
        <end position="310"/>
    </location>
</feature>
<dbReference type="Proteomes" id="UP000053259">
    <property type="component" value="Unassembled WGS sequence"/>
</dbReference>
<dbReference type="Pfam" id="PF00270">
    <property type="entry name" value="DEAD"/>
    <property type="match status" value="1"/>
</dbReference>
<dbReference type="InterPro" id="IPR011545">
    <property type="entry name" value="DEAD/DEAH_box_helicase_dom"/>
</dbReference>
<keyword evidence="16" id="KW-1185">Reference proteome</keyword>
<dbReference type="EC" id="3.6.4.13" evidence="2"/>
<dbReference type="STRING" id="253628.A0A0D1YMC9"/>
<dbReference type="FunFam" id="3.40.50.300:FF:000191">
    <property type="entry name" value="Pre-mRNA-splicing factor ATP-dependent RNA helicase"/>
    <property type="match status" value="1"/>
</dbReference>
<dbReference type="SMART" id="SM00490">
    <property type="entry name" value="HELICc"/>
    <property type="match status" value="1"/>
</dbReference>
<dbReference type="Gene3D" id="2.40.50.140">
    <property type="entry name" value="Nucleic acid-binding proteins"/>
    <property type="match status" value="1"/>
</dbReference>
<feature type="compositionally biased region" description="Basic and acidic residues" evidence="11">
    <location>
        <begin position="314"/>
        <end position="326"/>
    </location>
</feature>
<dbReference type="InterPro" id="IPR049588">
    <property type="entry name" value="DHX8_GH2-like"/>
</dbReference>
<evidence type="ECO:0000256" key="1">
    <source>
        <dbReference type="ARBA" id="ARBA00004123"/>
    </source>
</evidence>
<dbReference type="InterPro" id="IPR048333">
    <property type="entry name" value="HA2_WH"/>
</dbReference>
<dbReference type="InterPro" id="IPR007502">
    <property type="entry name" value="Helicase-assoc_dom"/>
</dbReference>
<dbReference type="InterPro" id="IPR012340">
    <property type="entry name" value="NA-bd_OB-fold"/>
</dbReference>
<dbReference type="FunFam" id="2.40.50.140:FF:000061">
    <property type="entry name" value="ATP-dependent RNA helicase DHX8"/>
    <property type="match status" value="1"/>
</dbReference>
<dbReference type="SMART" id="SM00847">
    <property type="entry name" value="HA2"/>
    <property type="match status" value="1"/>
</dbReference>
<evidence type="ECO:0000313" key="15">
    <source>
        <dbReference type="EMBL" id="KIW01952.1"/>
    </source>
</evidence>
<keyword evidence="7" id="KW-0067">ATP-binding</keyword>
<feature type="region of interest" description="Disordered" evidence="11">
    <location>
        <begin position="463"/>
        <end position="494"/>
    </location>
</feature>
<proteinExistence type="predicted"/>
<dbReference type="InParanoid" id="A0A0D1YMC9"/>
<dbReference type="InterPro" id="IPR001650">
    <property type="entry name" value="Helicase_C-like"/>
</dbReference>
<keyword evidence="8" id="KW-0508">mRNA splicing</keyword>
<dbReference type="SMART" id="SM00487">
    <property type="entry name" value="DEXDc"/>
    <property type="match status" value="1"/>
</dbReference>
<name>A0A0D1YMC9_9PEZI</name>
<feature type="region of interest" description="Disordered" evidence="11">
    <location>
        <begin position="133"/>
        <end position="237"/>
    </location>
</feature>
<evidence type="ECO:0000256" key="9">
    <source>
        <dbReference type="ARBA" id="ARBA00023242"/>
    </source>
</evidence>
<protein>
    <recommendedName>
        <fullName evidence="2">RNA helicase</fullName>
        <ecNumber evidence="2">3.6.4.13</ecNumber>
    </recommendedName>
</protein>
<dbReference type="Pfam" id="PF21010">
    <property type="entry name" value="HA2_C"/>
    <property type="match status" value="1"/>
</dbReference>
<evidence type="ECO:0000256" key="11">
    <source>
        <dbReference type="SAM" id="MobiDB-lite"/>
    </source>
</evidence>
<dbReference type="CDD" id="cd05684">
    <property type="entry name" value="S1_DHX8_helicase"/>
    <property type="match status" value="1"/>
</dbReference>
<dbReference type="InterPro" id="IPR049621">
    <property type="entry name" value="S1_DHX8_helicase"/>
</dbReference>
<feature type="compositionally biased region" description="Basic and acidic residues" evidence="11">
    <location>
        <begin position="463"/>
        <end position="478"/>
    </location>
</feature>
<evidence type="ECO:0000259" key="14">
    <source>
        <dbReference type="PROSITE" id="PS51194"/>
    </source>
</evidence>
<dbReference type="SUPFAM" id="SSF52540">
    <property type="entry name" value="P-loop containing nucleoside triphosphate hydrolases"/>
    <property type="match status" value="1"/>
</dbReference>
<dbReference type="Gene3D" id="1.20.120.1080">
    <property type="match status" value="1"/>
</dbReference>
<feature type="domain" description="Helicase ATP-binding" evidence="13">
    <location>
        <begin position="555"/>
        <end position="718"/>
    </location>
</feature>
<dbReference type="Pfam" id="PF00271">
    <property type="entry name" value="Helicase_C"/>
    <property type="match status" value="1"/>
</dbReference>
<feature type="domain" description="Helicase C-terminal" evidence="14">
    <location>
        <begin position="743"/>
        <end position="916"/>
    </location>
</feature>
<dbReference type="GO" id="GO:0016787">
    <property type="term" value="F:hydrolase activity"/>
    <property type="evidence" value="ECO:0007669"/>
    <property type="project" value="UniProtKB-KW"/>
</dbReference>
<dbReference type="PANTHER" id="PTHR18934:SF85">
    <property type="entry name" value="ATP-DEPENDENT RNA HELICASE DHX8"/>
    <property type="match status" value="1"/>
</dbReference>
<dbReference type="FunFam" id="3.40.50.300:FF:000101">
    <property type="entry name" value="Pre-mRNA-splicing factor ATP-dependent RNA helicase"/>
    <property type="match status" value="1"/>
</dbReference>
<accession>A0A0D1YMC9</accession>
<evidence type="ECO:0000259" key="13">
    <source>
        <dbReference type="PROSITE" id="PS51192"/>
    </source>
</evidence>
<evidence type="ECO:0000256" key="6">
    <source>
        <dbReference type="ARBA" id="ARBA00022806"/>
    </source>
</evidence>
<evidence type="ECO:0000256" key="10">
    <source>
        <dbReference type="ARBA" id="ARBA00047984"/>
    </source>
</evidence>
<keyword evidence="9" id="KW-0539">Nucleus</keyword>
<dbReference type="CDD" id="cd21691">
    <property type="entry name" value="GH2-like_DHX8"/>
    <property type="match status" value="1"/>
</dbReference>
<dbReference type="SMART" id="SM00316">
    <property type="entry name" value="S1"/>
    <property type="match status" value="1"/>
</dbReference>
<keyword evidence="4" id="KW-0547">Nucleotide-binding</keyword>
<dbReference type="OrthoDB" id="10253254at2759"/>